<sequence>MRTDGPVLIALAGSAGSAQVLAWGLREAELRGAPAVLVRAYQEPQDMPTWSWYPLVEDAGLGRAAKEYLEAQLAEVLRGRPLVTVSTHLVHGPTVPGLRALSASAQLLVVGAGRAQGVGRVAAHLAAHARCPVAVVRDTASETAAAASATAGAVTAASATSAPPTTTSPTTRAAGAPVVVGVDGSRASLAAAALAAEAAQRYEAPLLVLHARPAAPTPGRLPPVVGPADGDAPARRALADAVAELSAGRPGVTIRAEVVDRDPVPALVGRAAGARLLVVGSRGFGAFRGLLLGSVSHAVVRDAPGTVLVVHADEDEEREA</sequence>
<dbReference type="InterPro" id="IPR014729">
    <property type="entry name" value="Rossmann-like_a/b/a_fold"/>
</dbReference>
<keyword evidence="5" id="KW-1185">Reference proteome</keyword>
<evidence type="ECO:0000256" key="2">
    <source>
        <dbReference type="SAM" id="MobiDB-lite"/>
    </source>
</evidence>
<gene>
    <name evidence="4" type="ORF">SAMN05421867_11341</name>
</gene>
<feature type="region of interest" description="Disordered" evidence="2">
    <location>
        <begin position="152"/>
        <end position="172"/>
    </location>
</feature>
<comment type="similarity">
    <text evidence="1">Belongs to the universal stress protein A family.</text>
</comment>
<dbReference type="Pfam" id="PF00582">
    <property type="entry name" value="Usp"/>
    <property type="match status" value="2"/>
</dbReference>
<feature type="domain" description="UspA" evidence="3">
    <location>
        <begin position="178"/>
        <end position="311"/>
    </location>
</feature>
<protein>
    <submittedName>
        <fullName evidence="4">Nucleotide-binding universal stress protein, UspA family</fullName>
    </submittedName>
</protein>
<dbReference type="PANTHER" id="PTHR46553:SF3">
    <property type="entry name" value="ADENINE NUCLEOTIDE ALPHA HYDROLASES-LIKE SUPERFAMILY PROTEIN"/>
    <property type="match status" value="1"/>
</dbReference>
<dbReference type="InterPro" id="IPR006016">
    <property type="entry name" value="UspA"/>
</dbReference>
<dbReference type="AlphaFoldDB" id="A0A1I0ZWY5"/>
<reference evidence="4 5" key="1">
    <citation type="submission" date="2016-10" db="EMBL/GenBank/DDBJ databases">
        <authorList>
            <person name="de Groot N.N."/>
        </authorList>
    </citation>
    <scope>NUCLEOTIDE SEQUENCE [LARGE SCALE GENOMIC DNA]</scope>
    <source>
        <strain evidence="4 5">CGMCC 4.6945</strain>
    </source>
</reference>
<dbReference type="RefSeq" id="WP_175499556.1">
    <property type="nucleotide sequence ID" value="NZ_BONM01000016.1"/>
</dbReference>
<dbReference type="InterPro" id="IPR006015">
    <property type="entry name" value="Universal_stress_UspA"/>
</dbReference>
<proteinExistence type="inferred from homology"/>
<name>A0A1I0ZWY5_9CELL</name>
<dbReference type="EMBL" id="FOKA01000013">
    <property type="protein sequence ID" value="SFB29862.1"/>
    <property type="molecule type" value="Genomic_DNA"/>
</dbReference>
<evidence type="ECO:0000256" key="1">
    <source>
        <dbReference type="ARBA" id="ARBA00008791"/>
    </source>
</evidence>
<dbReference type="STRING" id="988821.SAMN05421867_11341"/>
<evidence type="ECO:0000313" key="5">
    <source>
        <dbReference type="Proteomes" id="UP000199012"/>
    </source>
</evidence>
<organism evidence="4 5">
    <name type="scientific">Cellulomonas marina</name>
    <dbReference type="NCBI Taxonomy" id="988821"/>
    <lineage>
        <taxon>Bacteria</taxon>
        <taxon>Bacillati</taxon>
        <taxon>Actinomycetota</taxon>
        <taxon>Actinomycetes</taxon>
        <taxon>Micrococcales</taxon>
        <taxon>Cellulomonadaceae</taxon>
        <taxon>Cellulomonas</taxon>
    </lineage>
</organism>
<dbReference type="PRINTS" id="PR01438">
    <property type="entry name" value="UNVRSLSTRESS"/>
</dbReference>
<accession>A0A1I0ZWY5</accession>
<evidence type="ECO:0000259" key="3">
    <source>
        <dbReference type="Pfam" id="PF00582"/>
    </source>
</evidence>
<dbReference type="SUPFAM" id="SSF52402">
    <property type="entry name" value="Adenine nucleotide alpha hydrolases-like"/>
    <property type="match status" value="2"/>
</dbReference>
<dbReference type="Proteomes" id="UP000199012">
    <property type="component" value="Unassembled WGS sequence"/>
</dbReference>
<feature type="domain" description="UspA" evidence="3">
    <location>
        <begin position="6"/>
        <end position="137"/>
    </location>
</feature>
<dbReference type="Gene3D" id="3.40.50.620">
    <property type="entry name" value="HUPs"/>
    <property type="match status" value="2"/>
</dbReference>
<evidence type="ECO:0000313" key="4">
    <source>
        <dbReference type="EMBL" id="SFB29862.1"/>
    </source>
</evidence>
<dbReference type="PANTHER" id="PTHR46553">
    <property type="entry name" value="ADENINE NUCLEOTIDE ALPHA HYDROLASES-LIKE SUPERFAMILY PROTEIN"/>
    <property type="match status" value="1"/>
</dbReference>